<dbReference type="Proteomes" id="UP000734854">
    <property type="component" value="Unassembled WGS sequence"/>
</dbReference>
<dbReference type="AlphaFoldDB" id="A0A8J5G9Q1"/>
<comment type="caution">
    <text evidence="1">The sequence shown here is derived from an EMBL/GenBank/DDBJ whole genome shotgun (WGS) entry which is preliminary data.</text>
</comment>
<gene>
    <name evidence="1" type="ORF">ZIOFF_035426</name>
</gene>
<evidence type="ECO:0000313" key="1">
    <source>
        <dbReference type="EMBL" id="KAG6503136.1"/>
    </source>
</evidence>
<keyword evidence="2" id="KW-1185">Reference proteome</keyword>
<dbReference type="EMBL" id="JACMSC010000010">
    <property type="protein sequence ID" value="KAG6503136.1"/>
    <property type="molecule type" value="Genomic_DNA"/>
</dbReference>
<evidence type="ECO:0000313" key="2">
    <source>
        <dbReference type="Proteomes" id="UP000734854"/>
    </source>
</evidence>
<reference evidence="1 2" key="1">
    <citation type="submission" date="2020-08" db="EMBL/GenBank/DDBJ databases">
        <title>Plant Genome Project.</title>
        <authorList>
            <person name="Zhang R.-G."/>
        </authorList>
    </citation>
    <scope>NUCLEOTIDE SEQUENCE [LARGE SCALE GENOMIC DNA]</scope>
    <source>
        <tissue evidence="1">Rhizome</tissue>
    </source>
</reference>
<accession>A0A8J5G9Q1</accession>
<proteinExistence type="predicted"/>
<sequence length="102" mass="11779">MSLLFRSSDHWILVPLRRWYRLVIDPLGGADFIHRVRLSSGQHCSPAIHSVGHLVTTVSSSDMSYQQLTWNWEKVETKDSKQSWVTGIQVGRRHTKKPPVEE</sequence>
<protein>
    <submittedName>
        <fullName evidence="1">Uncharacterized protein</fullName>
    </submittedName>
</protein>
<name>A0A8J5G9Q1_ZINOF</name>
<organism evidence="1 2">
    <name type="scientific">Zingiber officinale</name>
    <name type="common">Ginger</name>
    <name type="synonym">Amomum zingiber</name>
    <dbReference type="NCBI Taxonomy" id="94328"/>
    <lineage>
        <taxon>Eukaryota</taxon>
        <taxon>Viridiplantae</taxon>
        <taxon>Streptophyta</taxon>
        <taxon>Embryophyta</taxon>
        <taxon>Tracheophyta</taxon>
        <taxon>Spermatophyta</taxon>
        <taxon>Magnoliopsida</taxon>
        <taxon>Liliopsida</taxon>
        <taxon>Zingiberales</taxon>
        <taxon>Zingiberaceae</taxon>
        <taxon>Zingiber</taxon>
    </lineage>
</organism>